<evidence type="ECO:0000313" key="1">
    <source>
        <dbReference type="EMBL" id="AVH79671.1"/>
    </source>
</evidence>
<accession>A0A2P0ZGT0</accession>
<dbReference type="EMBL" id="MG373780">
    <property type="protein sequence ID" value="AVH79671.1"/>
    <property type="molecule type" value="Genomic_DNA"/>
</dbReference>
<dbReference type="AlphaFoldDB" id="A0A2P0ZGT0"/>
<organism evidence="1">
    <name type="scientific">Microcystis sp. PCC 9622</name>
    <dbReference type="NCBI Taxonomy" id="2099379"/>
    <lineage>
        <taxon>Bacteria</taxon>
        <taxon>Bacillati</taxon>
        <taxon>Cyanobacteriota</taxon>
        <taxon>Cyanophyceae</taxon>
        <taxon>Oscillatoriophycideae</taxon>
        <taxon>Chroococcales</taxon>
        <taxon>Microcystaceae</taxon>
        <taxon>Microcystis</taxon>
    </lineage>
</organism>
<proteinExistence type="predicted"/>
<name>A0A2P0ZGT0_9CHRO</name>
<sequence>MAKIHISDLQVNSFQESLETAINRAIETRNIQGGIGIISPSKPTTLGIRIWPPITLGIIYQPILPSLPNIKQGPIL</sequence>
<protein>
    <submittedName>
        <fullName evidence="1">Uncharacterized protein</fullName>
    </submittedName>
</protein>
<reference evidence="1" key="1">
    <citation type="journal article" date="2018" name="Science">
        <title>Natural noncanonical protein splicing yields products with diverse ?-amino acid residues.</title>
        <authorList>
            <person name="Morinaka B.I."/>
            <person name="Lakis E."/>
            <person name="Verest M."/>
            <person name="Helf M.J."/>
            <person name="Scalvenzi T."/>
            <person name="Vagstad A.L."/>
            <person name="Sims J."/>
            <person name="Sunagawa S."/>
            <person name="Gugger M."/>
            <person name="Piel J."/>
        </authorList>
    </citation>
    <scope>NUCLEOTIDE SEQUENCE</scope>
    <source>
        <strain evidence="1">PCC 9622</strain>
    </source>
</reference>